<dbReference type="InterPro" id="IPR007111">
    <property type="entry name" value="NACHT_NTPase"/>
</dbReference>
<keyword evidence="6" id="KW-1185">Reference proteome</keyword>
<dbReference type="InterPro" id="IPR027897">
    <property type="entry name" value="DUF4559"/>
</dbReference>
<dbReference type="OrthoDB" id="120976at2759"/>
<feature type="coiled-coil region" evidence="3">
    <location>
        <begin position="261"/>
        <end position="306"/>
    </location>
</feature>
<dbReference type="InterPro" id="IPR027417">
    <property type="entry name" value="P-loop_NTPase"/>
</dbReference>
<protein>
    <recommendedName>
        <fullName evidence="4">NACHT domain-containing protein</fullName>
    </recommendedName>
</protein>
<evidence type="ECO:0000313" key="6">
    <source>
        <dbReference type="Proteomes" id="UP000828390"/>
    </source>
</evidence>
<gene>
    <name evidence="5" type="ORF">DPMN_122150</name>
</gene>
<keyword evidence="3" id="KW-0175">Coiled coil</keyword>
<dbReference type="Gene3D" id="3.80.10.10">
    <property type="entry name" value="Ribonuclease Inhibitor"/>
    <property type="match status" value="1"/>
</dbReference>
<evidence type="ECO:0000259" key="4">
    <source>
        <dbReference type="PROSITE" id="PS50837"/>
    </source>
</evidence>
<dbReference type="GO" id="GO:0005524">
    <property type="term" value="F:ATP binding"/>
    <property type="evidence" value="ECO:0007669"/>
    <property type="project" value="UniProtKB-KW"/>
</dbReference>
<keyword evidence="1" id="KW-0547">Nucleotide-binding</keyword>
<name>A0A9D4GNG7_DREPO</name>
<dbReference type="PANTHER" id="PTHR46312">
    <property type="entry name" value="NACHT DOMAIN-CONTAINING PROTEIN"/>
    <property type="match status" value="1"/>
</dbReference>
<dbReference type="SUPFAM" id="SSF52540">
    <property type="entry name" value="P-loop containing nucleoside triphosphate hydrolases"/>
    <property type="match status" value="1"/>
</dbReference>
<evidence type="ECO:0000256" key="3">
    <source>
        <dbReference type="SAM" id="Coils"/>
    </source>
</evidence>
<feature type="coiled-coil region" evidence="3">
    <location>
        <begin position="334"/>
        <end position="361"/>
    </location>
</feature>
<keyword evidence="2" id="KW-0067">ATP-binding</keyword>
<dbReference type="InterPro" id="IPR032675">
    <property type="entry name" value="LRR_dom_sf"/>
</dbReference>
<dbReference type="Gene3D" id="3.40.50.300">
    <property type="entry name" value="P-loop containing nucleotide triphosphate hydrolases"/>
    <property type="match status" value="1"/>
</dbReference>
<dbReference type="Pfam" id="PF05729">
    <property type="entry name" value="NACHT"/>
    <property type="match status" value="1"/>
</dbReference>
<reference evidence="5" key="1">
    <citation type="journal article" date="2019" name="bioRxiv">
        <title>The Genome of the Zebra Mussel, Dreissena polymorpha: A Resource for Invasive Species Research.</title>
        <authorList>
            <person name="McCartney M.A."/>
            <person name="Auch B."/>
            <person name="Kono T."/>
            <person name="Mallez S."/>
            <person name="Zhang Y."/>
            <person name="Obille A."/>
            <person name="Becker A."/>
            <person name="Abrahante J.E."/>
            <person name="Garbe J."/>
            <person name="Badalamenti J.P."/>
            <person name="Herman A."/>
            <person name="Mangelson H."/>
            <person name="Liachko I."/>
            <person name="Sullivan S."/>
            <person name="Sone E.D."/>
            <person name="Koren S."/>
            <person name="Silverstein K.A.T."/>
            <person name="Beckman K.B."/>
            <person name="Gohl D.M."/>
        </authorList>
    </citation>
    <scope>NUCLEOTIDE SEQUENCE</scope>
    <source>
        <strain evidence="5">Duluth1</strain>
        <tissue evidence="5">Whole animal</tissue>
    </source>
</reference>
<dbReference type="PROSITE" id="PS50837">
    <property type="entry name" value="NACHT"/>
    <property type="match status" value="1"/>
</dbReference>
<dbReference type="PANTHER" id="PTHR46312:SF2">
    <property type="entry name" value="NUCLEOTIDE-BINDING OLIGOMERIZATION DOMAIN-CONTAINING PROTEIN 2-LIKE"/>
    <property type="match status" value="1"/>
</dbReference>
<accession>A0A9D4GNG7</accession>
<sequence>MASLADVFTEKERTNWLKAWLAVDIGKSGLDQFADNVAKTIHANIYNTILPSVYAPVACNLCLTANLLKCPTPGICNKRGANNPCKVHDTAAKQPRQCPANMCNKVFDEIKNLHKFSNPSWKNTRAEQWESNPWEIAKAYLPPDGYTEKISVQDTDFNGLISFMMNCKHFDSMFSFTVAPGNNYPPCLLTKAREIGRTVRHSSQCKLTDADLQDIFTTLTNLLTDPMCLARDVTSQEAVKKLAKLQNDGLKITTEEMINLLVAVQDEVKNVENTADKTLDAIRVHLEHCRNDVKEYTEKCKEKLDERTEKCEATLHERTAKCEEKLDERTAKCEEKLDKRTEKCEEKLDKYTNKCKDALDEHFRKSAESNYEQSCEDFRRRLMEHYNDTSSNVPLSALDQSLDKRITEIYATPKIHRIDIKKDGTRKKEEQINSYKEMFYRNEIANRRIYVQGEPGSGKSTFAAKLVYDWCNGIQPLSTALIKNTAFDDVMTISKFKFLFFISLRDVREQKTVTQMIKSQLVDRMYSDKDVERVSELVYKIIETEVCLIVRDGLDEWVAPDGYNLAEPSLTGFQKDKCTIITTARPWKLADERIKNSQIDILLEIDGICNADKFCEQILGCIIDEDKDLVKTVVTFIEFVKRRKLESLSSSPMLFTAVICMWVDNVKDEEQLKESSLCAFYTVLLESLCKKANCTTGYFKKSTPSPVECFSNTCYLQPNIDHLDNLAAAACKLLFSFERETSIVFSDITLSNYISREVFTECKTFALKAGILTNRKDKSRTGSSNSFIHLTIQEFLAAYYIARNASVIDDIIDGYLKRYTKPYLDIIQVFLFLCGMNIVAANQLSALMNEYDIAHSELSSLYWPSEFQKTILDGINEAAANKQDDICPKLSCVCITEENIQDLHRVWSANTSNVQLLTVQISEDKLRARGQPKTHYVFSLLSCHKLKQLYLQGDGILLKASNTEGKAWPLCTTIYTRSECVEKTQPQTRDSASLAETERPVWIVFNNADPTSSGDPPPELPSIQYIQLEDITCSSSWLRSLLSTLLTLDHEVRLTLEACVITWSVEDAVRQSDTYTTIRTGVNNTIYVCNDLMFNSGIWEALKGLNIKWLAITGLNEDWTEHVVESVSKSLQSLRQLDTLNIRVNDISPDMWEALHSLNIKNVTLNLNGKWSGLIVNHVSRLSQVLISPTQIKTIYIDVNVHPDLLEALCGLHIKSISLLGRGEHLKGNRVSALCYFLSSLKQIDKLYVIVNNDSPGLWKAFHGLNIKSLSLGGGLRCVRVNHVSALAQLLASLIHLDTLSIEVSEDSPGLWEALRDLNITRLSLNWSDSGGEVSALSQSLASLTRLETLSIKLLKYSQGQWETLRGLNITNLCLSWNMFAGVNHESMLQSLSSLTKLETLSINVKCDGTELWQGLNGLNIKSLRLGGLDGGVTLLCKEYFAQALSSFSQLETLTLYLRLNSDDLQLPQSLKFLNIYSDRLRSFEIRKLLDTLSDCTQRVEIKLEFGCAFKESKEQYIADQQELETLGNVKITRFLIYNWKPSIETGSDWCVQNVVVDVDGHDDDIGDDEQYKLFIEHMSELYRISLRFRIN</sequence>
<feature type="domain" description="NACHT" evidence="4">
    <location>
        <begin position="447"/>
        <end position="556"/>
    </location>
</feature>
<dbReference type="Pfam" id="PF15112">
    <property type="entry name" value="DUF4559"/>
    <property type="match status" value="1"/>
</dbReference>
<evidence type="ECO:0000256" key="2">
    <source>
        <dbReference type="ARBA" id="ARBA00022840"/>
    </source>
</evidence>
<dbReference type="SUPFAM" id="SSF52047">
    <property type="entry name" value="RNI-like"/>
    <property type="match status" value="1"/>
</dbReference>
<proteinExistence type="predicted"/>
<evidence type="ECO:0000256" key="1">
    <source>
        <dbReference type="ARBA" id="ARBA00022741"/>
    </source>
</evidence>
<reference evidence="5" key="2">
    <citation type="submission" date="2020-11" db="EMBL/GenBank/DDBJ databases">
        <authorList>
            <person name="McCartney M.A."/>
            <person name="Auch B."/>
            <person name="Kono T."/>
            <person name="Mallez S."/>
            <person name="Becker A."/>
            <person name="Gohl D.M."/>
            <person name="Silverstein K.A.T."/>
            <person name="Koren S."/>
            <person name="Bechman K.B."/>
            <person name="Herman A."/>
            <person name="Abrahante J.E."/>
            <person name="Garbe J."/>
        </authorList>
    </citation>
    <scope>NUCLEOTIDE SEQUENCE</scope>
    <source>
        <strain evidence="5">Duluth1</strain>
        <tissue evidence="5">Whole animal</tissue>
    </source>
</reference>
<organism evidence="5 6">
    <name type="scientific">Dreissena polymorpha</name>
    <name type="common">Zebra mussel</name>
    <name type="synonym">Mytilus polymorpha</name>
    <dbReference type="NCBI Taxonomy" id="45954"/>
    <lineage>
        <taxon>Eukaryota</taxon>
        <taxon>Metazoa</taxon>
        <taxon>Spiralia</taxon>
        <taxon>Lophotrochozoa</taxon>
        <taxon>Mollusca</taxon>
        <taxon>Bivalvia</taxon>
        <taxon>Autobranchia</taxon>
        <taxon>Heteroconchia</taxon>
        <taxon>Euheterodonta</taxon>
        <taxon>Imparidentia</taxon>
        <taxon>Neoheterodontei</taxon>
        <taxon>Myida</taxon>
        <taxon>Dreissenoidea</taxon>
        <taxon>Dreissenidae</taxon>
        <taxon>Dreissena</taxon>
    </lineage>
</organism>
<evidence type="ECO:0000313" key="5">
    <source>
        <dbReference type="EMBL" id="KAH3820404.1"/>
    </source>
</evidence>
<dbReference type="Proteomes" id="UP000828390">
    <property type="component" value="Unassembled WGS sequence"/>
</dbReference>
<comment type="caution">
    <text evidence="5">The sequence shown here is derived from an EMBL/GenBank/DDBJ whole genome shotgun (WGS) entry which is preliminary data.</text>
</comment>
<dbReference type="EMBL" id="JAIWYP010000005">
    <property type="protein sequence ID" value="KAH3820404.1"/>
    <property type="molecule type" value="Genomic_DNA"/>
</dbReference>
<dbReference type="SUPFAM" id="SSF58113">
    <property type="entry name" value="Apolipoprotein A-I"/>
    <property type="match status" value="1"/>
</dbReference>